<dbReference type="RefSeq" id="WP_353865277.1">
    <property type="nucleotide sequence ID" value="NZ_CP088295.1"/>
</dbReference>
<dbReference type="Proteomes" id="UP001058860">
    <property type="component" value="Chromosome"/>
</dbReference>
<organism evidence="2 3">
    <name type="scientific">Svornostia abyssi</name>
    <dbReference type="NCBI Taxonomy" id="2898438"/>
    <lineage>
        <taxon>Bacteria</taxon>
        <taxon>Bacillati</taxon>
        <taxon>Actinomycetota</taxon>
        <taxon>Thermoleophilia</taxon>
        <taxon>Solirubrobacterales</taxon>
        <taxon>Baekduiaceae</taxon>
        <taxon>Svornostia</taxon>
    </lineage>
</organism>
<protein>
    <submittedName>
        <fullName evidence="2">GNAT family N-acetyltransferase</fullName>
    </submittedName>
</protein>
<dbReference type="InterPro" id="IPR016181">
    <property type="entry name" value="Acyl_CoA_acyltransferase"/>
</dbReference>
<sequence length="283" mass="30806">MRLACEHDGRELGSLSGVITGTRFVNGHSAPFGGLDLARDRETPANVEAVVVHALAELEELGVDEAEIRMRPTCYCASEPLILFTLLNHGFEVARTELNQHIDLEGLAGVDDYLATLRSPARRALKHLADAGFELHEAETEDDWDRAYDILAANRAAKGRALSLSRTYVAAARAALGARVRMFELRTPAGPCAAALIYRVVPGRELVVAWGDSGHDFERSPMNMLALRVVERALDEGVRSLDLGISNEPDPVAPLGVNAGLVQFKQSVGARIEPRLRLTRRIG</sequence>
<dbReference type="EMBL" id="CP088295">
    <property type="protein sequence ID" value="UUY04796.1"/>
    <property type="molecule type" value="Genomic_DNA"/>
</dbReference>
<keyword evidence="3" id="KW-1185">Reference proteome</keyword>
<proteinExistence type="predicted"/>
<name>A0ABY5PJJ5_9ACTN</name>
<evidence type="ECO:0000313" key="2">
    <source>
        <dbReference type="EMBL" id="UUY04796.1"/>
    </source>
</evidence>
<feature type="domain" description="BioF2-like acetyltransferase" evidence="1">
    <location>
        <begin position="118"/>
        <end position="249"/>
    </location>
</feature>
<reference evidence="3" key="1">
    <citation type="submission" date="2021-11" db="EMBL/GenBank/DDBJ databases">
        <title>Cultivation dependent microbiological survey of springs from the worlds oldest radium mine currently devoted to the extraction of radon-saturated water.</title>
        <authorList>
            <person name="Kapinusova G."/>
            <person name="Smrhova T."/>
            <person name="Strejcek M."/>
            <person name="Suman J."/>
            <person name="Jani K."/>
            <person name="Pajer P."/>
            <person name="Uhlik O."/>
        </authorList>
    </citation>
    <scope>NUCLEOTIDE SEQUENCE [LARGE SCALE GENOMIC DNA]</scope>
    <source>
        <strain evidence="3">J379</strain>
    </source>
</reference>
<evidence type="ECO:0000313" key="3">
    <source>
        <dbReference type="Proteomes" id="UP001058860"/>
    </source>
</evidence>
<dbReference type="SUPFAM" id="SSF55729">
    <property type="entry name" value="Acyl-CoA N-acyltransferases (Nat)"/>
    <property type="match status" value="1"/>
</dbReference>
<gene>
    <name evidence="2" type="ORF">LRS13_04510</name>
</gene>
<dbReference type="Gene3D" id="3.40.630.30">
    <property type="match status" value="1"/>
</dbReference>
<dbReference type="InterPro" id="IPR038740">
    <property type="entry name" value="BioF2-like_GNAT_dom"/>
</dbReference>
<evidence type="ECO:0000259" key="1">
    <source>
        <dbReference type="Pfam" id="PF13480"/>
    </source>
</evidence>
<dbReference type="Pfam" id="PF13480">
    <property type="entry name" value="Acetyltransf_6"/>
    <property type="match status" value="1"/>
</dbReference>
<accession>A0ABY5PJJ5</accession>